<dbReference type="InterPro" id="IPR024264">
    <property type="entry name" value="DUF3786"/>
</dbReference>
<name>A0A8J6NZZ6_9BACT</name>
<protein>
    <submittedName>
        <fullName evidence="2">DUF3786 domain-containing protein</fullName>
    </submittedName>
</protein>
<sequence>MMQTRRPKQGPPKRTPGENLIKVPLEYWDQLRERDLDRLCRDSLVAGHPPEGLLIRFLNLDILVDRQNRCICQHSDDRRETIDQPLLELVILVYLLNVSPVPLAQEMISVNDLKDAHFFQGPHVLKTAPVLERYGNDPAGFHKAAGMLDGEPVDLADAAYRLSPLPKVPLYYLLWEGDEEFKPHLSVLFDRSIERHLSADAIWGLVILVSDALLRSG</sequence>
<feature type="domain" description="DUF3786" evidence="1">
    <location>
        <begin position="50"/>
        <end position="209"/>
    </location>
</feature>
<evidence type="ECO:0000259" key="1">
    <source>
        <dbReference type="Pfam" id="PF12654"/>
    </source>
</evidence>
<accession>A0A8J6NZZ6</accession>
<gene>
    <name evidence="2" type="ORF">H8E23_18280</name>
</gene>
<evidence type="ECO:0000313" key="3">
    <source>
        <dbReference type="Proteomes" id="UP000603434"/>
    </source>
</evidence>
<dbReference type="AlphaFoldDB" id="A0A8J6NZZ6"/>
<organism evidence="2 3">
    <name type="scientific">Candidatus Desulfatibia profunda</name>
    <dbReference type="NCBI Taxonomy" id="2841695"/>
    <lineage>
        <taxon>Bacteria</taxon>
        <taxon>Pseudomonadati</taxon>
        <taxon>Thermodesulfobacteriota</taxon>
        <taxon>Desulfobacteria</taxon>
        <taxon>Desulfobacterales</taxon>
        <taxon>Desulfobacterales incertae sedis</taxon>
        <taxon>Candidatus Desulfatibia</taxon>
    </lineage>
</organism>
<reference evidence="2 3" key="1">
    <citation type="submission" date="2020-08" db="EMBL/GenBank/DDBJ databases">
        <title>Bridging the membrane lipid divide: bacteria of the FCB group superphylum have the potential to synthesize archaeal ether lipids.</title>
        <authorList>
            <person name="Villanueva L."/>
            <person name="Von Meijenfeldt F.A.B."/>
            <person name="Westbye A.B."/>
            <person name="Yadav S."/>
            <person name="Hopmans E.C."/>
            <person name="Dutilh B.E."/>
            <person name="Sinninghe Damste J.S."/>
        </authorList>
    </citation>
    <scope>NUCLEOTIDE SEQUENCE [LARGE SCALE GENOMIC DNA]</scope>
    <source>
        <strain evidence="2">NIOZ-UU30</strain>
    </source>
</reference>
<dbReference type="EMBL" id="JACNJH010000289">
    <property type="protein sequence ID" value="MBC8363333.1"/>
    <property type="molecule type" value="Genomic_DNA"/>
</dbReference>
<dbReference type="Pfam" id="PF12654">
    <property type="entry name" value="DUF3786"/>
    <property type="match status" value="1"/>
</dbReference>
<evidence type="ECO:0000313" key="2">
    <source>
        <dbReference type="EMBL" id="MBC8363333.1"/>
    </source>
</evidence>
<comment type="caution">
    <text evidence="2">The sequence shown here is derived from an EMBL/GenBank/DDBJ whole genome shotgun (WGS) entry which is preliminary data.</text>
</comment>
<dbReference type="Proteomes" id="UP000603434">
    <property type="component" value="Unassembled WGS sequence"/>
</dbReference>
<proteinExistence type="predicted"/>